<feature type="compositionally biased region" description="Basic and acidic residues" evidence="1">
    <location>
        <begin position="135"/>
        <end position="145"/>
    </location>
</feature>
<evidence type="ECO:0000313" key="2">
    <source>
        <dbReference type="EMBL" id="GAU96569.1"/>
    </source>
</evidence>
<gene>
    <name evidence="2" type="primary">RvY_07998</name>
    <name evidence="2" type="synonym">RvY_07998.1</name>
    <name evidence="2" type="ORF">RvY_07998-1</name>
</gene>
<dbReference type="AlphaFoldDB" id="A0A1D1V493"/>
<sequence>MVKLILEMNSREWFENEWNQLMRSNGLSQWTCSPGDRYVSLGFPYPSVDRLRLEEREDCIEKNEERGEDEVIVEPDTVVEESVWRDQSEEEEDEVVQGTYASRAETVEPMDEIPHQSFSTYDRTGVVPSSVRSDATQEKHVDRENIVNAEQQVEDAVSGEREPSLSNDQVDTTQKDETIKRLKRKCDVLENMCKNLGGEENRKRLSGFRLDDVSSKVGHVLYVPQPNCPVQEDSTEKEEGECERDPDFHADVRITFSAAPARTRNWGFHSRNRY</sequence>
<organism evidence="2 3">
    <name type="scientific">Ramazzottius varieornatus</name>
    <name type="common">Water bear</name>
    <name type="synonym">Tardigrade</name>
    <dbReference type="NCBI Taxonomy" id="947166"/>
    <lineage>
        <taxon>Eukaryota</taxon>
        <taxon>Metazoa</taxon>
        <taxon>Ecdysozoa</taxon>
        <taxon>Tardigrada</taxon>
        <taxon>Eutardigrada</taxon>
        <taxon>Parachela</taxon>
        <taxon>Hypsibioidea</taxon>
        <taxon>Ramazzottiidae</taxon>
        <taxon>Ramazzottius</taxon>
    </lineage>
</organism>
<name>A0A1D1V493_RAMVA</name>
<dbReference type="Proteomes" id="UP000186922">
    <property type="component" value="Unassembled WGS sequence"/>
</dbReference>
<keyword evidence="3" id="KW-1185">Reference proteome</keyword>
<proteinExistence type="predicted"/>
<feature type="region of interest" description="Disordered" evidence="1">
    <location>
        <begin position="227"/>
        <end position="246"/>
    </location>
</feature>
<evidence type="ECO:0000256" key="1">
    <source>
        <dbReference type="SAM" id="MobiDB-lite"/>
    </source>
</evidence>
<feature type="compositionally biased region" description="Acidic residues" evidence="1">
    <location>
        <begin position="233"/>
        <end position="242"/>
    </location>
</feature>
<dbReference type="EMBL" id="BDGG01000003">
    <property type="protein sequence ID" value="GAU96569.1"/>
    <property type="molecule type" value="Genomic_DNA"/>
</dbReference>
<accession>A0A1D1V493</accession>
<evidence type="ECO:0000313" key="3">
    <source>
        <dbReference type="Proteomes" id="UP000186922"/>
    </source>
</evidence>
<protein>
    <submittedName>
        <fullName evidence="2">Uncharacterized protein</fullName>
    </submittedName>
</protein>
<comment type="caution">
    <text evidence="2">The sequence shown here is derived from an EMBL/GenBank/DDBJ whole genome shotgun (WGS) entry which is preliminary data.</text>
</comment>
<reference evidence="2 3" key="1">
    <citation type="journal article" date="2016" name="Nat. Commun.">
        <title>Extremotolerant tardigrade genome and improved radiotolerance of human cultured cells by tardigrade-unique protein.</title>
        <authorList>
            <person name="Hashimoto T."/>
            <person name="Horikawa D.D."/>
            <person name="Saito Y."/>
            <person name="Kuwahara H."/>
            <person name="Kozuka-Hata H."/>
            <person name="Shin-I T."/>
            <person name="Minakuchi Y."/>
            <person name="Ohishi K."/>
            <person name="Motoyama A."/>
            <person name="Aizu T."/>
            <person name="Enomoto A."/>
            <person name="Kondo K."/>
            <person name="Tanaka S."/>
            <person name="Hara Y."/>
            <person name="Koshikawa S."/>
            <person name="Sagara H."/>
            <person name="Miura T."/>
            <person name="Yokobori S."/>
            <person name="Miyagawa K."/>
            <person name="Suzuki Y."/>
            <person name="Kubo T."/>
            <person name="Oyama M."/>
            <person name="Kohara Y."/>
            <person name="Fujiyama A."/>
            <person name="Arakawa K."/>
            <person name="Katayama T."/>
            <person name="Toyoda A."/>
            <person name="Kunieda T."/>
        </authorList>
    </citation>
    <scope>NUCLEOTIDE SEQUENCE [LARGE SCALE GENOMIC DNA]</scope>
    <source>
        <strain evidence="2 3">YOKOZUNA-1</strain>
    </source>
</reference>
<feature type="region of interest" description="Disordered" evidence="1">
    <location>
        <begin position="120"/>
        <end position="176"/>
    </location>
</feature>